<feature type="signal peptide" evidence="3">
    <location>
        <begin position="1"/>
        <end position="33"/>
    </location>
</feature>
<dbReference type="InterPro" id="IPR019826">
    <property type="entry name" value="Carboxylesterase_B_AS"/>
</dbReference>
<name>A0AAE0J544_9PEZI</name>
<reference evidence="5" key="2">
    <citation type="submission" date="2023-06" db="EMBL/GenBank/DDBJ databases">
        <authorList>
            <consortium name="Lawrence Berkeley National Laboratory"/>
            <person name="Haridas S."/>
            <person name="Hensen N."/>
            <person name="Bonometti L."/>
            <person name="Westerberg I."/>
            <person name="Brannstrom I.O."/>
            <person name="Guillou S."/>
            <person name="Cros-Aarteil S."/>
            <person name="Calhoun S."/>
            <person name="Kuo A."/>
            <person name="Mondo S."/>
            <person name="Pangilinan J."/>
            <person name="Riley R."/>
            <person name="Labutti K."/>
            <person name="Andreopoulos B."/>
            <person name="Lipzen A."/>
            <person name="Chen C."/>
            <person name="Yanf M."/>
            <person name="Daum C."/>
            <person name="Ng V."/>
            <person name="Clum A."/>
            <person name="Steindorff A."/>
            <person name="Ohm R."/>
            <person name="Martin F."/>
            <person name="Silar P."/>
            <person name="Natvig D."/>
            <person name="Lalanne C."/>
            <person name="Gautier V."/>
            <person name="Ament-Velasquez S.L."/>
            <person name="Kruys A."/>
            <person name="Hutchinson M.I."/>
            <person name="Powell A.J."/>
            <person name="Barry K."/>
            <person name="Miller A.N."/>
            <person name="Grigoriev I.V."/>
            <person name="Debuchy R."/>
            <person name="Gladieux P."/>
            <person name="Thoren M.H."/>
            <person name="Johannesson H."/>
        </authorList>
    </citation>
    <scope>NUCLEOTIDE SEQUENCE</scope>
    <source>
        <strain evidence="5">SMH4131-1</strain>
    </source>
</reference>
<feature type="domain" description="Carboxylesterase type B" evidence="4">
    <location>
        <begin position="43"/>
        <end position="521"/>
    </location>
</feature>
<reference evidence="5" key="1">
    <citation type="journal article" date="2023" name="Mol. Phylogenet. Evol.">
        <title>Genome-scale phylogeny and comparative genomics of the fungal order Sordariales.</title>
        <authorList>
            <person name="Hensen N."/>
            <person name="Bonometti L."/>
            <person name="Westerberg I."/>
            <person name="Brannstrom I.O."/>
            <person name="Guillou S."/>
            <person name="Cros-Aarteil S."/>
            <person name="Calhoun S."/>
            <person name="Haridas S."/>
            <person name="Kuo A."/>
            <person name="Mondo S."/>
            <person name="Pangilinan J."/>
            <person name="Riley R."/>
            <person name="LaButti K."/>
            <person name="Andreopoulos B."/>
            <person name="Lipzen A."/>
            <person name="Chen C."/>
            <person name="Yan M."/>
            <person name="Daum C."/>
            <person name="Ng V."/>
            <person name="Clum A."/>
            <person name="Steindorff A."/>
            <person name="Ohm R.A."/>
            <person name="Martin F."/>
            <person name="Silar P."/>
            <person name="Natvig D.O."/>
            <person name="Lalanne C."/>
            <person name="Gautier V."/>
            <person name="Ament-Velasquez S.L."/>
            <person name="Kruys A."/>
            <person name="Hutchinson M.I."/>
            <person name="Powell A.J."/>
            <person name="Barry K."/>
            <person name="Miller A.N."/>
            <person name="Grigoriev I.V."/>
            <person name="Debuchy R."/>
            <person name="Gladieux P."/>
            <person name="Hiltunen Thoren M."/>
            <person name="Johannesson H."/>
        </authorList>
    </citation>
    <scope>NUCLEOTIDE SEQUENCE</scope>
    <source>
        <strain evidence="5">SMH4131-1</strain>
    </source>
</reference>
<evidence type="ECO:0000259" key="4">
    <source>
        <dbReference type="Pfam" id="PF00135"/>
    </source>
</evidence>
<dbReference type="EC" id="3.1.1.-" evidence="3"/>
<dbReference type="Pfam" id="PF00135">
    <property type="entry name" value="COesterase"/>
    <property type="match status" value="1"/>
</dbReference>
<evidence type="ECO:0000313" key="5">
    <source>
        <dbReference type="EMBL" id="KAK3337138.1"/>
    </source>
</evidence>
<dbReference type="PANTHER" id="PTHR11559">
    <property type="entry name" value="CARBOXYLESTERASE"/>
    <property type="match status" value="1"/>
</dbReference>
<dbReference type="InterPro" id="IPR029058">
    <property type="entry name" value="AB_hydrolase_fold"/>
</dbReference>
<evidence type="ECO:0000256" key="1">
    <source>
        <dbReference type="ARBA" id="ARBA00005964"/>
    </source>
</evidence>
<evidence type="ECO:0000256" key="2">
    <source>
        <dbReference type="ARBA" id="ARBA00022801"/>
    </source>
</evidence>
<dbReference type="FunFam" id="3.40.50.1820:FF:000299">
    <property type="entry name" value="Carboxylic ester hydrolase"/>
    <property type="match status" value="1"/>
</dbReference>
<dbReference type="InterPro" id="IPR050309">
    <property type="entry name" value="Type-B_Carboxylest/Lipase"/>
</dbReference>
<proteinExistence type="inferred from homology"/>
<dbReference type="Gene3D" id="3.40.50.1820">
    <property type="entry name" value="alpha/beta hydrolase"/>
    <property type="match status" value="1"/>
</dbReference>
<evidence type="ECO:0000256" key="3">
    <source>
        <dbReference type="RuleBase" id="RU361235"/>
    </source>
</evidence>
<dbReference type="AlphaFoldDB" id="A0AAE0J544"/>
<dbReference type="GO" id="GO:0016787">
    <property type="term" value="F:hydrolase activity"/>
    <property type="evidence" value="ECO:0007669"/>
    <property type="project" value="UniProtKB-KW"/>
</dbReference>
<protein>
    <recommendedName>
        <fullName evidence="3">Carboxylic ester hydrolase</fullName>
        <ecNumber evidence="3">3.1.1.-</ecNumber>
    </recommendedName>
</protein>
<comment type="similarity">
    <text evidence="1 3">Belongs to the type-B carboxylesterase/lipase family.</text>
</comment>
<accession>A0AAE0J544</accession>
<organism evidence="5 6">
    <name type="scientific">Cercophora scortea</name>
    <dbReference type="NCBI Taxonomy" id="314031"/>
    <lineage>
        <taxon>Eukaryota</taxon>
        <taxon>Fungi</taxon>
        <taxon>Dikarya</taxon>
        <taxon>Ascomycota</taxon>
        <taxon>Pezizomycotina</taxon>
        <taxon>Sordariomycetes</taxon>
        <taxon>Sordariomycetidae</taxon>
        <taxon>Sordariales</taxon>
        <taxon>Lasiosphaeriaceae</taxon>
        <taxon>Cercophora</taxon>
    </lineage>
</organism>
<dbReference type="PROSITE" id="PS00122">
    <property type="entry name" value="CARBOXYLESTERASE_B_1"/>
    <property type="match status" value="1"/>
</dbReference>
<sequence>MSQCASVTTRPRSSLFNLLLALALSTLLSTSQAQQGDDKVLVASLDYGTFQGAYSKQYNISYWQKIPFAAPPTGENRFRAPQPPLPITSNHGVYDSSQSFDMCPQRTVNGSEDCLYLGLYSRPWTKSQPLRPVIINFYGGGFIRGGASITLPPSAYPVLNVSSTTDLLFIYPNYRTNAFGFLAGREIVADAHSDTNAGLLDQRAAIQWANKYAAFFGGDPHNISIWGQSAGAGSVVAQVIADQGFEGAVGPGPVFQKALASSPYWPKAYDAAGPEAQWIYDTLANRTGCAATSSSSGGSLACLKKVDVQKIRDASEILAASHTYTTSSYTWAPVIDGKFLPTRLAATTRVNAEFGFGMYNTHEGENFIPEGLNRAAGAGGFNASEASFDGWLAGFLPGLSAADRDAVKTRYYPSKGSTETVTSYTSNYVRAGLVYRDVVLACPAYFMASASSKGGWLGEYTISPAKHASDTYWWNQVNSAQKTDPDIYKGYTGAFASFFSTGNPNANKLTSASTTGVPELSSGKEFVINASGFAAADLTQLKTRCEFWRKLGPNIPL</sequence>
<keyword evidence="6" id="KW-1185">Reference proteome</keyword>
<dbReference type="Proteomes" id="UP001286456">
    <property type="component" value="Unassembled WGS sequence"/>
</dbReference>
<dbReference type="EMBL" id="JAUEPO010000001">
    <property type="protein sequence ID" value="KAK3337138.1"/>
    <property type="molecule type" value="Genomic_DNA"/>
</dbReference>
<feature type="chain" id="PRO_5041773454" description="Carboxylic ester hydrolase" evidence="3">
    <location>
        <begin position="34"/>
        <end position="557"/>
    </location>
</feature>
<evidence type="ECO:0000313" key="6">
    <source>
        <dbReference type="Proteomes" id="UP001286456"/>
    </source>
</evidence>
<keyword evidence="3" id="KW-0732">Signal</keyword>
<dbReference type="InterPro" id="IPR002018">
    <property type="entry name" value="CarbesteraseB"/>
</dbReference>
<comment type="caution">
    <text evidence="5">The sequence shown here is derived from an EMBL/GenBank/DDBJ whole genome shotgun (WGS) entry which is preliminary data.</text>
</comment>
<gene>
    <name evidence="5" type="ORF">B0T19DRAFT_350729</name>
</gene>
<dbReference type="SUPFAM" id="SSF53474">
    <property type="entry name" value="alpha/beta-Hydrolases"/>
    <property type="match status" value="1"/>
</dbReference>
<keyword evidence="2 3" id="KW-0378">Hydrolase</keyword>